<comment type="caution">
    <text evidence="4">The sequence shown here is derived from an EMBL/GenBank/DDBJ whole genome shotgun (WGS) entry which is preliminary data.</text>
</comment>
<reference evidence="4" key="1">
    <citation type="submission" date="2021-02" db="EMBL/GenBank/DDBJ databases">
        <title>Metagenome analyses of Stigonema ocellatum DSM 106950, Chlorogloea purpurea SAG 13.99 and Gomphosphaeria aponina DSM 107014.</title>
        <authorList>
            <person name="Marter P."/>
            <person name="Huang S."/>
        </authorList>
    </citation>
    <scope>NUCLEOTIDE SEQUENCE</scope>
    <source>
        <strain evidence="4">JP213</strain>
    </source>
</reference>
<evidence type="ECO:0000256" key="3">
    <source>
        <dbReference type="PROSITE-ProRule" id="PRU00339"/>
    </source>
</evidence>
<evidence type="ECO:0000256" key="1">
    <source>
        <dbReference type="ARBA" id="ARBA00022737"/>
    </source>
</evidence>
<dbReference type="Pfam" id="PF13374">
    <property type="entry name" value="TPR_10"/>
    <property type="match status" value="5"/>
</dbReference>
<sequence length="751" mass="85956">MAINHDELAKVNTFIDFSEGFTIGFLEVERVEEKKWLTEALIDAFQAENIYFHCLNFDNPELRFVLDEIKKEIQNVKCENKKLVLIIEGLENSIGISDKLPEVLQDLNFVRDAFTYLAPYPILFCLPKSAVTRLAKFAPDFWAWRSGVFSFTSLPESSTNQLFLPAFSIEYSQESIPRARESRIDLLNRLLEEYSTEVNAQNLSTITSILQQLGVAYKSRGELEKAEKYLQEALNLSEQHESLQLTKVAILDELGDVYSPQGKYEEAADIYQQVLTVYTYEKFPQKYGSVQNRLGIVYARQPRGNIAENIEKAITNFQEALKVFTFEAFPVEWASTQNNLANAYSNRIRGEKAENLEKAIALNQEALKVFTFEAFPVEWASTQNNLANAYYYRIRGEKAENLEKAIALNQEALKVFTFEAFPVDWARTQNNIAVAYSDRIRGEKAENLERAIALNQEALKVFTFEAFPVDWARTQNNLALAYSDRIRGEKAENLEKAIAFNQEALKVFTFEAFPVEWARTQNNIAAAYSDRIRGEKAENLEKAIALNQEALKVCTFEAFPVEWASTQNNLAIAYRNRIRGEKAENLEKAIIFYENALQGYETIGDKQNVAEIALTLGKIKVDQGKWHQALTYLEKSLDIYRQFDNLKSRADTIYQIAHTHHLIGNYEKASVHYRDALRFYKHLKNDRGIAFSQASLGKIMLQMGFIEKAQELLNDATVIFAAINDRQEIAKIAKILNCMNSITKSKEKQTV</sequence>
<dbReference type="EMBL" id="JADQBC010000035">
    <property type="protein sequence ID" value="MBR8827584.1"/>
    <property type="molecule type" value="Genomic_DNA"/>
</dbReference>
<evidence type="ECO:0000256" key="2">
    <source>
        <dbReference type="ARBA" id="ARBA00022803"/>
    </source>
</evidence>
<dbReference type="Gene3D" id="1.25.40.10">
    <property type="entry name" value="Tetratricopeptide repeat domain"/>
    <property type="match status" value="4"/>
</dbReference>
<evidence type="ECO:0000313" key="5">
    <source>
        <dbReference type="Proteomes" id="UP000767446"/>
    </source>
</evidence>
<keyword evidence="2 3" id="KW-0802">TPR repeat</keyword>
<keyword evidence="1" id="KW-0677">Repeat</keyword>
<proteinExistence type="predicted"/>
<dbReference type="InterPro" id="IPR011990">
    <property type="entry name" value="TPR-like_helical_dom_sf"/>
</dbReference>
<name>A0A941GPN6_9CHRO</name>
<organism evidence="4 5">
    <name type="scientific">Gomphosphaeria aponina SAG 52.96 = DSM 107014</name>
    <dbReference type="NCBI Taxonomy" id="1521640"/>
    <lineage>
        <taxon>Bacteria</taxon>
        <taxon>Bacillati</taxon>
        <taxon>Cyanobacteriota</taxon>
        <taxon>Cyanophyceae</taxon>
        <taxon>Oscillatoriophycideae</taxon>
        <taxon>Chroococcales</taxon>
        <taxon>Gomphosphaeriaceae</taxon>
        <taxon>Gomphosphaeria</taxon>
    </lineage>
</organism>
<dbReference type="PANTHER" id="PTHR45641:SF19">
    <property type="entry name" value="NEPHROCYSTIN-3"/>
    <property type="match status" value="1"/>
</dbReference>
<dbReference type="Pfam" id="PF13181">
    <property type="entry name" value="TPR_8"/>
    <property type="match status" value="1"/>
</dbReference>
<dbReference type="PANTHER" id="PTHR45641">
    <property type="entry name" value="TETRATRICOPEPTIDE REPEAT PROTEIN (AFU_ORTHOLOGUE AFUA_6G03870)"/>
    <property type="match status" value="1"/>
</dbReference>
<dbReference type="Proteomes" id="UP000767446">
    <property type="component" value="Unassembled WGS sequence"/>
</dbReference>
<gene>
    <name evidence="4" type="ORF">DSM107014_06685</name>
</gene>
<dbReference type="AlphaFoldDB" id="A0A941GPN6"/>
<evidence type="ECO:0000313" key="4">
    <source>
        <dbReference type="EMBL" id="MBR8827584.1"/>
    </source>
</evidence>
<dbReference type="SUPFAM" id="SSF48452">
    <property type="entry name" value="TPR-like"/>
    <property type="match status" value="2"/>
</dbReference>
<feature type="repeat" description="TPR" evidence="3">
    <location>
        <begin position="207"/>
        <end position="240"/>
    </location>
</feature>
<accession>A0A941GPN6</accession>
<feature type="repeat" description="TPR" evidence="3">
    <location>
        <begin position="248"/>
        <end position="281"/>
    </location>
</feature>
<dbReference type="PROSITE" id="PS50005">
    <property type="entry name" value="TPR"/>
    <property type="match status" value="2"/>
</dbReference>
<dbReference type="InterPro" id="IPR019734">
    <property type="entry name" value="TPR_rpt"/>
</dbReference>
<dbReference type="SMART" id="SM00028">
    <property type="entry name" value="TPR"/>
    <property type="match status" value="9"/>
</dbReference>
<protein>
    <submittedName>
        <fullName evidence="4">Tetratricopeptide repeat protein</fullName>
    </submittedName>
</protein>
<dbReference type="Pfam" id="PF13424">
    <property type="entry name" value="TPR_12"/>
    <property type="match status" value="2"/>
</dbReference>